<keyword evidence="4" id="KW-1185">Reference proteome</keyword>
<reference evidence="4" key="1">
    <citation type="submission" date="2016-10" db="EMBL/GenBank/DDBJ databases">
        <authorList>
            <person name="Varghese N."/>
            <person name="Submissions S."/>
        </authorList>
    </citation>
    <scope>NUCLEOTIDE SEQUENCE [LARGE SCALE GENOMIC DNA]</scope>
    <source>
        <strain evidence="4">CGMCC 4.2126</strain>
    </source>
</reference>
<evidence type="ECO:0000259" key="2">
    <source>
        <dbReference type="Pfam" id="PF08044"/>
    </source>
</evidence>
<feature type="region of interest" description="Disordered" evidence="1">
    <location>
        <begin position="1"/>
        <end position="24"/>
    </location>
</feature>
<dbReference type="GeneID" id="96298127"/>
<accession>A0A1I3ND38</accession>
<dbReference type="InterPro" id="IPR012551">
    <property type="entry name" value="DUF1707_SHOCT-like"/>
</dbReference>
<dbReference type="PANTHER" id="PTHR40763">
    <property type="entry name" value="MEMBRANE PROTEIN-RELATED"/>
    <property type="match status" value="1"/>
</dbReference>
<evidence type="ECO:0000256" key="1">
    <source>
        <dbReference type="SAM" id="MobiDB-lite"/>
    </source>
</evidence>
<feature type="domain" description="DUF1707" evidence="2">
    <location>
        <begin position="14"/>
        <end position="66"/>
    </location>
</feature>
<dbReference type="AlphaFoldDB" id="A0A1I3ND38"/>
<dbReference type="EMBL" id="FOQY01000006">
    <property type="protein sequence ID" value="SFJ07037.1"/>
    <property type="molecule type" value="Genomic_DNA"/>
</dbReference>
<name>A0A1I3ND38_9ACTN</name>
<dbReference type="PANTHER" id="PTHR40763:SF4">
    <property type="entry name" value="DUF1707 DOMAIN-CONTAINING PROTEIN"/>
    <property type="match status" value="1"/>
</dbReference>
<sequence>MVEHHPDLIPGRQVRPSDEDRDRATRRLQEAAAAGRIELGELDQRLTEIYQAKTQGELAHAGRGLPEPTRADLLVVREEPSSHFAMSVFGWFSRTGRWVAPRAFTSLSMFGGGEIDLRDARFADREIRVRAFALWGYTEVIVPDDVEVEIKGFGLFGAFDRSAVRRERGAPRIVISGLALFGGVGTRVKEAPKASFDRD</sequence>
<dbReference type="Pfam" id="PF08044">
    <property type="entry name" value="DUF1707"/>
    <property type="match status" value="1"/>
</dbReference>
<organism evidence="3 4">
    <name type="scientific">Streptosporangium canum</name>
    <dbReference type="NCBI Taxonomy" id="324952"/>
    <lineage>
        <taxon>Bacteria</taxon>
        <taxon>Bacillati</taxon>
        <taxon>Actinomycetota</taxon>
        <taxon>Actinomycetes</taxon>
        <taxon>Streptosporangiales</taxon>
        <taxon>Streptosporangiaceae</taxon>
        <taxon>Streptosporangium</taxon>
    </lineage>
</organism>
<dbReference type="RefSeq" id="WP_093887023.1">
    <property type="nucleotide sequence ID" value="NZ_FOQY01000006.1"/>
</dbReference>
<feature type="compositionally biased region" description="Basic and acidic residues" evidence="1">
    <location>
        <begin position="15"/>
        <end position="24"/>
    </location>
</feature>
<dbReference type="Proteomes" id="UP000199111">
    <property type="component" value="Unassembled WGS sequence"/>
</dbReference>
<evidence type="ECO:0000313" key="3">
    <source>
        <dbReference type="EMBL" id="SFJ07037.1"/>
    </source>
</evidence>
<proteinExistence type="predicted"/>
<protein>
    <recommendedName>
        <fullName evidence="2">DUF1707 domain-containing protein</fullName>
    </recommendedName>
</protein>
<gene>
    <name evidence="3" type="ORF">SAMN05216275_106184</name>
</gene>
<evidence type="ECO:0000313" key="4">
    <source>
        <dbReference type="Proteomes" id="UP000199111"/>
    </source>
</evidence>